<name>A0A857MMC5_9BACT</name>
<dbReference type="Gene3D" id="3.30.700.10">
    <property type="entry name" value="Glycoprotein, Type 4 Pilin"/>
    <property type="match status" value="1"/>
</dbReference>
<dbReference type="Proteomes" id="UP001059824">
    <property type="component" value="Chromosome"/>
</dbReference>
<keyword evidence="4" id="KW-1185">Reference proteome</keyword>
<reference evidence="3" key="1">
    <citation type="journal article" date="2021" name="Nat. Microbiol.">
        <title>Cocultivation of an ultrasmall environmental parasitic bacterium with lytic ability against bacteria associated with wastewater foams.</title>
        <authorList>
            <person name="Batinovic S."/>
            <person name="Rose J.J.A."/>
            <person name="Ratcliffe J."/>
            <person name="Seviour R.J."/>
            <person name="Petrovski S."/>
        </authorList>
    </citation>
    <scope>NUCLEOTIDE SEQUENCE</scope>
    <source>
        <strain evidence="3">JR1</strain>
    </source>
</reference>
<proteinExistence type="predicted"/>
<evidence type="ECO:0000256" key="1">
    <source>
        <dbReference type="ARBA" id="ARBA00022481"/>
    </source>
</evidence>
<dbReference type="RefSeq" id="WP_260763751.1">
    <property type="nucleotide sequence ID" value="NZ_CP045921.1"/>
</dbReference>
<evidence type="ECO:0000313" key="4">
    <source>
        <dbReference type="Proteomes" id="UP001059824"/>
    </source>
</evidence>
<feature type="transmembrane region" description="Helical" evidence="2">
    <location>
        <begin position="12"/>
        <end position="38"/>
    </location>
</feature>
<dbReference type="InterPro" id="IPR012902">
    <property type="entry name" value="N_methyl_site"/>
</dbReference>
<dbReference type="EMBL" id="CP045921">
    <property type="protein sequence ID" value="QHN42429.1"/>
    <property type="molecule type" value="Genomic_DNA"/>
</dbReference>
<organism evidence="3 4">
    <name type="scientific">Candidatus Mycosynbacter amalyticus</name>
    <dbReference type="NCBI Taxonomy" id="2665156"/>
    <lineage>
        <taxon>Bacteria</taxon>
        <taxon>Candidatus Saccharimonadota</taxon>
        <taxon>Candidatus Saccharimonadota incertae sedis</taxon>
        <taxon>Candidatus Mycosynbacter</taxon>
    </lineage>
</organism>
<dbReference type="InterPro" id="IPR000983">
    <property type="entry name" value="Bac_GSPG_pilin"/>
</dbReference>
<accession>A0A857MMC5</accession>
<gene>
    <name evidence="3" type="ORF">GII36_00955</name>
</gene>
<dbReference type="InterPro" id="IPR045584">
    <property type="entry name" value="Pilin-like"/>
</dbReference>
<evidence type="ECO:0000313" key="3">
    <source>
        <dbReference type="EMBL" id="QHN42429.1"/>
    </source>
</evidence>
<keyword evidence="2" id="KW-1133">Transmembrane helix</keyword>
<dbReference type="AlphaFoldDB" id="A0A857MMC5"/>
<dbReference type="SUPFAM" id="SSF54523">
    <property type="entry name" value="Pili subunits"/>
    <property type="match status" value="1"/>
</dbReference>
<dbReference type="KEGG" id="mama:GII36_00955"/>
<dbReference type="Pfam" id="PF07963">
    <property type="entry name" value="N_methyl"/>
    <property type="match status" value="1"/>
</dbReference>
<dbReference type="GO" id="GO:0015627">
    <property type="term" value="C:type II protein secretion system complex"/>
    <property type="evidence" value="ECO:0007669"/>
    <property type="project" value="InterPro"/>
</dbReference>
<keyword evidence="2" id="KW-0812">Transmembrane</keyword>
<protein>
    <submittedName>
        <fullName evidence="3">Pilin</fullName>
    </submittedName>
</protein>
<keyword evidence="2" id="KW-0472">Membrane</keyword>
<dbReference type="GO" id="GO:0015628">
    <property type="term" value="P:protein secretion by the type II secretion system"/>
    <property type="evidence" value="ECO:0007669"/>
    <property type="project" value="InterPro"/>
</dbReference>
<evidence type="ECO:0000256" key="2">
    <source>
        <dbReference type="SAM" id="Phobius"/>
    </source>
</evidence>
<dbReference type="PRINTS" id="PR00813">
    <property type="entry name" value="BCTERIALGSPG"/>
</dbReference>
<keyword evidence="1" id="KW-0488">Methylation</keyword>
<sequence length="163" mass="17733">MNNTNKQQGEGFTIIEVVLVLAIAALILLMVFLALPALQRNQRDTTRKNDVSRLQSAINNYKSRNRGALPTNYTTFFESDLRRNNDLFDDPSAGPYTADVIASGTFSAGTGQEEYDDSTAAKIYIYRGLTCKGEDAVGTINPSARKVAIVKPLEGGGRHCAEA</sequence>